<feature type="region of interest" description="Disordered" evidence="1">
    <location>
        <begin position="1"/>
        <end position="57"/>
    </location>
</feature>
<protein>
    <submittedName>
        <fullName evidence="3">Uncharacterized protein</fullName>
    </submittedName>
</protein>
<dbReference type="Proteomes" id="UP001161017">
    <property type="component" value="Unassembled WGS sequence"/>
</dbReference>
<keyword evidence="2" id="KW-0812">Transmembrane</keyword>
<evidence type="ECO:0000256" key="1">
    <source>
        <dbReference type="SAM" id="MobiDB-lite"/>
    </source>
</evidence>
<dbReference type="EMBL" id="JAPUFD010000020">
    <property type="protein sequence ID" value="MDI1492721.1"/>
    <property type="molecule type" value="Genomic_DNA"/>
</dbReference>
<reference evidence="3" key="1">
    <citation type="journal article" date="2023" name="Genome Biol. Evol.">
        <title>First Whole Genome Sequence and Flow Cytometry Genome Size Data for the Lichen-Forming Fungus Ramalina farinacea (Ascomycota).</title>
        <authorList>
            <person name="Llewellyn T."/>
            <person name="Mian S."/>
            <person name="Hill R."/>
            <person name="Leitch I.J."/>
            <person name="Gaya E."/>
        </authorList>
    </citation>
    <scope>NUCLEOTIDE SEQUENCE</scope>
    <source>
        <strain evidence="3">LIQ254RAFAR</strain>
    </source>
</reference>
<evidence type="ECO:0000313" key="3">
    <source>
        <dbReference type="EMBL" id="MDI1492721.1"/>
    </source>
</evidence>
<proteinExistence type="predicted"/>
<keyword evidence="2" id="KW-1133">Transmembrane helix</keyword>
<accession>A0AA43TV41</accession>
<evidence type="ECO:0000313" key="4">
    <source>
        <dbReference type="Proteomes" id="UP001161017"/>
    </source>
</evidence>
<name>A0AA43TV41_9LECA</name>
<keyword evidence="4" id="KW-1185">Reference proteome</keyword>
<organism evidence="3 4">
    <name type="scientific">Ramalina farinacea</name>
    <dbReference type="NCBI Taxonomy" id="258253"/>
    <lineage>
        <taxon>Eukaryota</taxon>
        <taxon>Fungi</taxon>
        <taxon>Dikarya</taxon>
        <taxon>Ascomycota</taxon>
        <taxon>Pezizomycotina</taxon>
        <taxon>Lecanoromycetes</taxon>
        <taxon>OSLEUM clade</taxon>
        <taxon>Lecanoromycetidae</taxon>
        <taxon>Lecanorales</taxon>
        <taxon>Lecanorineae</taxon>
        <taxon>Ramalinaceae</taxon>
        <taxon>Ramalina</taxon>
    </lineage>
</organism>
<evidence type="ECO:0000256" key="2">
    <source>
        <dbReference type="SAM" id="Phobius"/>
    </source>
</evidence>
<feature type="transmembrane region" description="Helical" evidence="2">
    <location>
        <begin position="236"/>
        <end position="259"/>
    </location>
</feature>
<gene>
    <name evidence="3" type="ORF">OHK93_004503</name>
</gene>
<feature type="transmembrane region" description="Helical" evidence="2">
    <location>
        <begin position="131"/>
        <end position="154"/>
    </location>
</feature>
<keyword evidence="2" id="KW-0472">Membrane</keyword>
<feature type="transmembrane region" description="Helical" evidence="2">
    <location>
        <begin position="199"/>
        <end position="216"/>
    </location>
</feature>
<comment type="caution">
    <text evidence="3">The sequence shown here is derived from an EMBL/GenBank/DDBJ whole genome shotgun (WGS) entry which is preliminary data.</text>
</comment>
<feature type="compositionally biased region" description="Polar residues" evidence="1">
    <location>
        <begin position="38"/>
        <end position="50"/>
    </location>
</feature>
<sequence>MDRLSRRSTAVSPMDSSEVSAVASFIDGPDRRQPAKIRTQTSGSSSQVSNLKDLESHSKTQAAGTGLDLKINSTSKLWYKCKDVNRAVCRALGLAIIPYAFRSLRRVTGKGLHEPTKIAIRKSYTIAILRGLIHVLPISFALAEIVLNWNIYYIGVSPYNQAVYQLLAKIHEIMIQASLATVILAYIRHELAFGGGLPLGALVSGLQISQFAYLWSMEFWGTLRSTTYPISRKLKLLIVILTCFTVAILAGPSSAVLLIPRLDFWPAGSTDIWINATPDDIYPSLNGCPSSEWETIQQYLAAFKYYIPAEYDKTYEEVEGPNAITLSGSSSQRLLMSQEDVAHDGRMAPVFSTTPMAAVADALVTTSGLWSLSLANVTAQTGHGAPLSDQSDATQSLSGDSLQGFTAGICVPDLIFNKTDNSPLALPLLYYANDPSLVDSNITYDNFTSPMIMHPSLTRDQILENASNESQYFIQWISTPKEKFNGSSIGAAILLPQSQNPSQEQTLQKVGLNLLIPRFKAQTKQYLK</sequence>
<feature type="compositionally biased region" description="Polar residues" evidence="1">
    <location>
        <begin position="7"/>
        <end position="19"/>
    </location>
</feature>
<dbReference type="AlphaFoldDB" id="A0AA43TV41"/>